<organism evidence="1 2">
    <name type="scientific">Hydnum rufescens UP504</name>
    <dbReference type="NCBI Taxonomy" id="1448309"/>
    <lineage>
        <taxon>Eukaryota</taxon>
        <taxon>Fungi</taxon>
        <taxon>Dikarya</taxon>
        <taxon>Basidiomycota</taxon>
        <taxon>Agaricomycotina</taxon>
        <taxon>Agaricomycetes</taxon>
        <taxon>Cantharellales</taxon>
        <taxon>Hydnaceae</taxon>
        <taxon>Hydnum</taxon>
    </lineage>
</organism>
<dbReference type="Proteomes" id="UP000886523">
    <property type="component" value="Unassembled WGS sequence"/>
</dbReference>
<gene>
    <name evidence="1" type="ORF">BS47DRAFT_65392</name>
</gene>
<dbReference type="OrthoDB" id="37537at2759"/>
<accession>A0A9P6ATF1</accession>
<protein>
    <submittedName>
        <fullName evidence="1">Uncharacterized protein</fullName>
    </submittedName>
</protein>
<reference evidence="1" key="1">
    <citation type="journal article" date="2020" name="Nat. Commun.">
        <title>Large-scale genome sequencing of mycorrhizal fungi provides insights into the early evolution of symbiotic traits.</title>
        <authorList>
            <person name="Miyauchi S."/>
            <person name="Kiss E."/>
            <person name="Kuo A."/>
            <person name="Drula E."/>
            <person name="Kohler A."/>
            <person name="Sanchez-Garcia M."/>
            <person name="Morin E."/>
            <person name="Andreopoulos B."/>
            <person name="Barry K.W."/>
            <person name="Bonito G."/>
            <person name="Buee M."/>
            <person name="Carver A."/>
            <person name="Chen C."/>
            <person name="Cichocki N."/>
            <person name="Clum A."/>
            <person name="Culley D."/>
            <person name="Crous P.W."/>
            <person name="Fauchery L."/>
            <person name="Girlanda M."/>
            <person name="Hayes R.D."/>
            <person name="Keri Z."/>
            <person name="LaButti K."/>
            <person name="Lipzen A."/>
            <person name="Lombard V."/>
            <person name="Magnuson J."/>
            <person name="Maillard F."/>
            <person name="Murat C."/>
            <person name="Nolan M."/>
            <person name="Ohm R.A."/>
            <person name="Pangilinan J."/>
            <person name="Pereira M.F."/>
            <person name="Perotto S."/>
            <person name="Peter M."/>
            <person name="Pfister S."/>
            <person name="Riley R."/>
            <person name="Sitrit Y."/>
            <person name="Stielow J.B."/>
            <person name="Szollosi G."/>
            <person name="Zifcakova L."/>
            <person name="Stursova M."/>
            <person name="Spatafora J.W."/>
            <person name="Tedersoo L."/>
            <person name="Vaario L.M."/>
            <person name="Yamada A."/>
            <person name="Yan M."/>
            <person name="Wang P."/>
            <person name="Xu J."/>
            <person name="Bruns T."/>
            <person name="Baldrian P."/>
            <person name="Vilgalys R."/>
            <person name="Dunand C."/>
            <person name="Henrissat B."/>
            <person name="Grigoriev I.V."/>
            <person name="Hibbett D."/>
            <person name="Nagy L.G."/>
            <person name="Martin F.M."/>
        </authorList>
    </citation>
    <scope>NUCLEOTIDE SEQUENCE</scope>
    <source>
        <strain evidence="1">UP504</strain>
    </source>
</reference>
<dbReference type="EMBL" id="MU129015">
    <property type="protein sequence ID" value="KAF9510526.1"/>
    <property type="molecule type" value="Genomic_DNA"/>
</dbReference>
<comment type="caution">
    <text evidence="1">The sequence shown here is derived from an EMBL/GenBank/DDBJ whole genome shotgun (WGS) entry which is preliminary data.</text>
</comment>
<name>A0A9P6ATF1_9AGAM</name>
<proteinExistence type="predicted"/>
<evidence type="ECO:0000313" key="1">
    <source>
        <dbReference type="EMBL" id="KAF9510526.1"/>
    </source>
</evidence>
<sequence>MAELVREGKVKYIGRSEAPPNTIPAPRLCTPLAPSNLSVLFSFFTSIANVMSSQILATRTNAGEARSVLDVAHQFGITC</sequence>
<evidence type="ECO:0000313" key="2">
    <source>
        <dbReference type="Proteomes" id="UP000886523"/>
    </source>
</evidence>
<dbReference type="AlphaFoldDB" id="A0A9P6ATF1"/>
<keyword evidence="2" id="KW-1185">Reference proteome</keyword>